<comment type="caution">
    <text evidence="2">The sequence shown here is derived from an EMBL/GenBank/DDBJ whole genome shotgun (WGS) entry which is preliminary data.</text>
</comment>
<feature type="compositionally biased region" description="Basic and acidic residues" evidence="1">
    <location>
        <begin position="1"/>
        <end position="13"/>
    </location>
</feature>
<keyword evidence="3" id="KW-1185">Reference proteome</keyword>
<feature type="region of interest" description="Disordered" evidence="1">
    <location>
        <begin position="1"/>
        <end position="35"/>
    </location>
</feature>
<evidence type="ECO:0000313" key="3">
    <source>
        <dbReference type="Proteomes" id="UP001215280"/>
    </source>
</evidence>
<organism evidence="2 3">
    <name type="scientific">Mycena maculata</name>
    <dbReference type="NCBI Taxonomy" id="230809"/>
    <lineage>
        <taxon>Eukaryota</taxon>
        <taxon>Fungi</taxon>
        <taxon>Dikarya</taxon>
        <taxon>Basidiomycota</taxon>
        <taxon>Agaricomycotina</taxon>
        <taxon>Agaricomycetes</taxon>
        <taxon>Agaricomycetidae</taxon>
        <taxon>Agaricales</taxon>
        <taxon>Marasmiineae</taxon>
        <taxon>Mycenaceae</taxon>
        <taxon>Mycena</taxon>
    </lineage>
</organism>
<name>A0AAD7MDG7_9AGAR</name>
<dbReference type="Proteomes" id="UP001215280">
    <property type="component" value="Unassembled WGS sequence"/>
</dbReference>
<gene>
    <name evidence="2" type="ORF">DFH07DRAFT_786029</name>
</gene>
<dbReference type="AlphaFoldDB" id="A0AAD7MDG7"/>
<evidence type="ECO:0000256" key="1">
    <source>
        <dbReference type="SAM" id="MobiDB-lite"/>
    </source>
</evidence>
<feature type="compositionally biased region" description="Polar residues" evidence="1">
    <location>
        <begin position="22"/>
        <end position="33"/>
    </location>
</feature>
<reference evidence="2" key="1">
    <citation type="submission" date="2023-03" db="EMBL/GenBank/DDBJ databases">
        <title>Massive genome expansion in bonnet fungi (Mycena s.s.) driven by repeated elements and novel gene families across ecological guilds.</title>
        <authorList>
            <consortium name="Lawrence Berkeley National Laboratory"/>
            <person name="Harder C.B."/>
            <person name="Miyauchi S."/>
            <person name="Viragh M."/>
            <person name="Kuo A."/>
            <person name="Thoen E."/>
            <person name="Andreopoulos B."/>
            <person name="Lu D."/>
            <person name="Skrede I."/>
            <person name="Drula E."/>
            <person name="Henrissat B."/>
            <person name="Morin E."/>
            <person name="Kohler A."/>
            <person name="Barry K."/>
            <person name="LaButti K."/>
            <person name="Morin E."/>
            <person name="Salamov A."/>
            <person name="Lipzen A."/>
            <person name="Mereny Z."/>
            <person name="Hegedus B."/>
            <person name="Baldrian P."/>
            <person name="Stursova M."/>
            <person name="Weitz H."/>
            <person name="Taylor A."/>
            <person name="Grigoriev I.V."/>
            <person name="Nagy L.G."/>
            <person name="Martin F."/>
            <person name="Kauserud H."/>
        </authorList>
    </citation>
    <scope>NUCLEOTIDE SEQUENCE</scope>
    <source>
        <strain evidence="2">CBHHK188m</strain>
    </source>
</reference>
<protein>
    <submittedName>
        <fullName evidence="2">Uncharacterized protein</fullName>
    </submittedName>
</protein>
<sequence length="359" mass="40356">MLRCERQTHHEPYQELGGFPSQPRNPNAPSSARRSGVITRWQSATSAELRKLVLFFNPLPLLICSTQWVSRSAQRHPRKFKDRDRTSEYSLAMALSSESYIKEWEECYSFPRWTISIPSRTVEPQTVFKFLSTFRDGWGEAPLNHTSAGILFGSESVYESDYHKRLSSDPTHYEDHDRRRMSKRDEILRAPDICHVITFTDTSSTLGYLALDLSVGQVPGFNHAIQYSLLPGCTVQARRDLTPSAYTVLSGVGRNVFGRPLVRRFAAELGLRIALAAVAMVSGLLVHTSAAALVDAEHPVDARIFVWVETRVKTALGIEQGPIPRALSSEIQSIIRAYETIADHVKECLHKLGDRFTAA</sequence>
<evidence type="ECO:0000313" key="2">
    <source>
        <dbReference type="EMBL" id="KAJ7712268.1"/>
    </source>
</evidence>
<proteinExistence type="predicted"/>
<accession>A0AAD7MDG7</accession>
<dbReference type="EMBL" id="JARJLG010000439">
    <property type="protein sequence ID" value="KAJ7712268.1"/>
    <property type="molecule type" value="Genomic_DNA"/>
</dbReference>